<evidence type="ECO:0000313" key="10">
    <source>
        <dbReference type="Proteomes" id="UP000433483"/>
    </source>
</evidence>
<evidence type="ECO:0000313" key="13">
    <source>
        <dbReference type="Proteomes" id="UP000440732"/>
    </source>
</evidence>
<evidence type="ECO:0000313" key="7">
    <source>
        <dbReference type="EMBL" id="KAE9284759.1"/>
    </source>
</evidence>
<dbReference type="EMBL" id="QXGF01000846">
    <property type="protein sequence ID" value="KAE8935027.1"/>
    <property type="molecule type" value="Genomic_DNA"/>
</dbReference>
<evidence type="ECO:0000313" key="14">
    <source>
        <dbReference type="Proteomes" id="UP000441208"/>
    </source>
</evidence>
<gene>
    <name evidence="8" type="ORF">PF001_g21102</name>
    <name evidence="6" type="ORF">PF002_g20037</name>
    <name evidence="5" type="ORF">PF005_g13911</name>
    <name evidence="4" type="ORF">PF006_g20900</name>
    <name evidence="3" type="ORF">PF007_g22080</name>
    <name evidence="7" type="ORF">PF008_g27083</name>
    <name evidence="2" type="ORF">PF009_g15019</name>
</gene>
<evidence type="ECO:0000256" key="1">
    <source>
        <dbReference type="SAM" id="MobiDB-lite"/>
    </source>
</evidence>
<sequence>MEDPDELPPARAADPLDPDLMDYDDLDEMSDVVMDDELDTEGWNTTSEYPTFLRKSDQPAAETKEWQRLGEDEDLEEKAPPDPALLAEVELGQDEVASEEEHEAELPVNPDEGPSEAEPEKEPTPSTEQESTESTLDDITSDDSEPSPDPWQWNVQNC</sequence>
<evidence type="ECO:0000313" key="5">
    <source>
        <dbReference type="EMBL" id="KAE9204145.1"/>
    </source>
</evidence>
<keyword evidence="10" id="KW-1185">Reference proteome</keyword>
<dbReference type="Proteomes" id="UP000486351">
    <property type="component" value="Unassembled WGS sequence"/>
</dbReference>
<protein>
    <submittedName>
        <fullName evidence="4">Uncharacterized protein</fullName>
    </submittedName>
</protein>
<evidence type="ECO:0000313" key="12">
    <source>
        <dbReference type="Proteomes" id="UP000440367"/>
    </source>
</evidence>
<dbReference type="EMBL" id="QXFZ01001931">
    <property type="protein sequence ID" value="KAE9083008.1"/>
    <property type="molecule type" value="Genomic_DNA"/>
</dbReference>
<comment type="caution">
    <text evidence="4">The sequence shown here is derived from an EMBL/GenBank/DDBJ whole genome shotgun (WGS) entry which is preliminary data.</text>
</comment>
<evidence type="ECO:0000313" key="15">
    <source>
        <dbReference type="Proteomes" id="UP000486351"/>
    </source>
</evidence>
<evidence type="ECO:0000313" key="11">
    <source>
        <dbReference type="Proteomes" id="UP000437068"/>
    </source>
</evidence>
<dbReference type="EMBL" id="QXFY01003480">
    <property type="protein sequence ID" value="KAE9284759.1"/>
    <property type="molecule type" value="Genomic_DNA"/>
</dbReference>
<proteinExistence type="predicted"/>
<evidence type="ECO:0000313" key="8">
    <source>
        <dbReference type="EMBL" id="KAE9287186.1"/>
    </source>
</evidence>
<dbReference type="EMBL" id="QXGE01001885">
    <property type="protein sequence ID" value="KAE9287186.1"/>
    <property type="molecule type" value="Genomic_DNA"/>
</dbReference>
<feature type="compositionally biased region" description="Acidic residues" evidence="1">
    <location>
        <begin position="135"/>
        <end position="146"/>
    </location>
</feature>
<dbReference type="Proteomes" id="UP000440732">
    <property type="component" value="Unassembled WGS sequence"/>
</dbReference>
<feature type="compositionally biased region" description="Low complexity" evidence="1">
    <location>
        <begin position="124"/>
        <end position="134"/>
    </location>
</feature>
<evidence type="ECO:0000313" key="9">
    <source>
        <dbReference type="Proteomes" id="UP000429523"/>
    </source>
</evidence>
<evidence type="ECO:0000313" key="2">
    <source>
        <dbReference type="EMBL" id="KAE8935027.1"/>
    </source>
</evidence>
<dbReference type="EMBL" id="QXGA01001872">
    <property type="protein sequence ID" value="KAE9108345.1"/>
    <property type="molecule type" value="Genomic_DNA"/>
</dbReference>
<dbReference type="EMBL" id="QXGD01001427">
    <property type="protein sequence ID" value="KAE9206371.1"/>
    <property type="molecule type" value="Genomic_DNA"/>
</dbReference>
<reference evidence="9 10" key="1">
    <citation type="submission" date="2018-08" db="EMBL/GenBank/DDBJ databases">
        <title>Genomic investigation of the strawberry pathogen Phytophthora fragariae indicates pathogenicity is determined by transcriptional variation in three key races.</title>
        <authorList>
            <person name="Adams T.M."/>
            <person name="Armitage A.D."/>
            <person name="Sobczyk M.K."/>
            <person name="Bates H.J."/>
            <person name="Dunwell J.M."/>
            <person name="Nellist C.F."/>
            <person name="Harrison R.J."/>
        </authorList>
    </citation>
    <scope>NUCLEOTIDE SEQUENCE [LARGE SCALE GENOMIC DNA]</scope>
    <source>
        <strain evidence="8 11">A4</strain>
        <strain evidence="6 12">BC-1</strain>
        <strain evidence="5 10">NOV-27</strain>
        <strain evidence="4 13">NOV-5</strain>
        <strain evidence="3 14">NOV-71</strain>
        <strain evidence="7 15">NOV-77</strain>
        <strain evidence="2 9">NOV-9</strain>
    </source>
</reference>
<dbReference type="Proteomes" id="UP000429523">
    <property type="component" value="Unassembled WGS sequence"/>
</dbReference>
<dbReference type="Proteomes" id="UP000441208">
    <property type="component" value="Unassembled WGS sequence"/>
</dbReference>
<name>A0A6A3S3N3_9STRA</name>
<dbReference type="Proteomes" id="UP000440367">
    <property type="component" value="Unassembled WGS sequence"/>
</dbReference>
<evidence type="ECO:0000313" key="6">
    <source>
        <dbReference type="EMBL" id="KAE9206371.1"/>
    </source>
</evidence>
<dbReference type="Proteomes" id="UP000433483">
    <property type="component" value="Unassembled WGS sequence"/>
</dbReference>
<feature type="compositionally biased region" description="Acidic residues" evidence="1">
    <location>
        <begin position="16"/>
        <end position="40"/>
    </location>
</feature>
<feature type="compositionally biased region" description="Basic and acidic residues" evidence="1">
    <location>
        <begin position="54"/>
        <end position="70"/>
    </location>
</feature>
<organism evidence="4 13">
    <name type="scientific">Phytophthora fragariae</name>
    <dbReference type="NCBI Taxonomy" id="53985"/>
    <lineage>
        <taxon>Eukaryota</taxon>
        <taxon>Sar</taxon>
        <taxon>Stramenopiles</taxon>
        <taxon>Oomycota</taxon>
        <taxon>Peronosporomycetes</taxon>
        <taxon>Peronosporales</taxon>
        <taxon>Peronosporaceae</taxon>
        <taxon>Phytophthora</taxon>
    </lineage>
</organism>
<dbReference type="Proteomes" id="UP000437068">
    <property type="component" value="Unassembled WGS sequence"/>
</dbReference>
<evidence type="ECO:0000313" key="4">
    <source>
        <dbReference type="EMBL" id="KAE9108345.1"/>
    </source>
</evidence>
<feature type="region of interest" description="Disordered" evidence="1">
    <location>
        <begin position="1"/>
        <end position="158"/>
    </location>
</feature>
<accession>A0A6A3S3N3</accession>
<dbReference type="EMBL" id="QXGB01000794">
    <property type="protein sequence ID" value="KAE9204145.1"/>
    <property type="molecule type" value="Genomic_DNA"/>
</dbReference>
<dbReference type="AlphaFoldDB" id="A0A6A3S3N3"/>
<evidence type="ECO:0000313" key="3">
    <source>
        <dbReference type="EMBL" id="KAE9083008.1"/>
    </source>
</evidence>
<feature type="compositionally biased region" description="Acidic residues" evidence="1">
    <location>
        <begin position="91"/>
        <end position="103"/>
    </location>
</feature>